<accession>A0A9P9YK19</accession>
<feature type="region of interest" description="Disordered" evidence="1">
    <location>
        <begin position="30"/>
        <end position="55"/>
    </location>
</feature>
<organism evidence="2 3">
    <name type="scientific">Drosophila gunungcola</name>
    <name type="common">fruit fly</name>
    <dbReference type="NCBI Taxonomy" id="103775"/>
    <lineage>
        <taxon>Eukaryota</taxon>
        <taxon>Metazoa</taxon>
        <taxon>Ecdysozoa</taxon>
        <taxon>Arthropoda</taxon>
        <taxon>Hexapoda</taxon>
        <taxon>Insecta</taxon>
        <taxon>Pterygota</taxon>
        <taxon>Neoptera</taxon>
        <taxon>Endopterygota</taxon>
        <taxon>Diptera</taxon>
        <taxon>Brachycera</taxon>
        <taxon>Muscomorpha</taxon>
        <taxon>Ephydroidea</taxon>
        <taxon>Drosophilidae</taxon>
        <taxon>Drosophila</taxon>
        <taxon>Sophophora</taxon>
    </lineage>
</organism>
<protein>
    <submittedName>
        <fullName evidence="2">Uncharacterized protein</fullName>
    </submittedName>
</protein>
<dbReference type="InterPro" id="IPR031958">
    <property type="entry name" value="DUF4778"/>
</dbReference>
<proteinExistence type="predicted"/>
<feature type="compositionally biased region" description="Basic residues" evidence="1">
    <location>
        <begin position="442"/>
        <end position="461"/>
    </location>
</feature>
<comment type="caution">
    <text evidence="2">The sequence shown here is derived from an EMBL/GenBank/DDBJ whole genome shotgun (WGS) entry which is preliminary data.</text>
</comment>
<dbReference type="Pfam" id="PF16008">
    <property type="entry name" value="DUF4778"/>
    <property type="match status" value="1"/>
</dbReference>
<sequence>MLGLRNGIFAGSLLGSGSCFQRLAPCTCRSSQKPQPRFSAKKPFKPQLASSSGSEENRRLLALMETGCRCPHRSTKERWFFTNRHIILSLATVLNRPPDLVTDFLHSLTLQNFSQILKPSDPPGIFCKVPYVNCCTCENYMRIFDAHGNVRSRFTPDSLELLMRAVQTVLRQDSLGQAEPFDLRFGAQHRAIERASKAKRAGIDRDSIARKNGKRRLRVSEARAYETTSRLHSGLKETTIGDPGYIFGLSLEPIDFDVPIQRPETWALEDAQTSERIQRLGSLLRQVNEKTYLTSDAGKLITAIKNLEWDSPAHNRKPSTTDNEIIKRLSDSYYERVKASGSKAHLKKKTKSSKISLTKVDHPTLGMQKSRISYGEAIPVLLHEPFDKKKPWTWMRRHPNQIRMNDLGEISHGSTLDQFMQEEKERSSVHTVISTDLSSKAAKIRPKFGQKKSKSRSRHFT</sequence>
<evidence type="ECO:0000256" key="1">
    <source>
        <dbReference type="SAM" id="MobiDB-lite"/>
    </source>
</evidence>
<name>A0A9P9YK19_9MUSC</name>
<keyword evidence="3" id="KW-1185">Reference proteome</keyword>
<evidence type="ECO:0000313" key="3">
    <source>
        <dbReference type="Proteomes" id="UP001059596"/>
    </source>
</evidence>
<reference evidence="2" key="1">
    <citation type="journal article" date="2023" name="Genome Biol. Evol.">
        <title>Long-read-based Genome Assembly of Drosophila gunungcola Reveals Fewer Chemosensory Genes in Flower-breeding Species.</title>
        <authorList>
            <person name="Negi A."/>
            <person name="Liao B.Y."/>
            <person name="Yeh S.D."/>
        </authorList>
    </citation>
    <scope>NUCLEOTIDE SEQUENCE</scope>
    <source>
        <strain evidence="2">Sukarami</strain>
    </source>
</reference>
<feature type="region of interest" description="Disordered" evidence="1">
    <location>
        <begin position="434"/>
        <end position="461"/>
    </location>
</feature>
<gene>
    <name evidence="2" type="ORF">M5D96_009171</name>
</gene>
<evidence type="ECO:0000313" key="2">
    <source>
        <dbReference type="EMBL" id="KAI8038130.1"/>
    </source>
</evidence>
<dbReference type="OrthoDB" id="7864211at2759"/>
<dbReference type="Proteomes" id="UP001059596">
    <property type="component" value="Unassembled WGS sequence"/>
</dbReference>
<dbReference type="AlphaFoldDB" id="A0A9P9YK19"/>
<dbReference type="EMBL" id="JAMKOV010000009">
    <property type="protein sequence ID" value="KAI8038130.1"/>
    <property type="molecule type" value="Genomic_DNA"/>
</dbReference>
<dbReference type="PROSITE" id="PS51257">
    <property type="entry name" value="PROKAR_LIPOPROTEIN"/>
    <property type="match status" value="1"/>
</dbReference>